<organism evidence="1 2">
    <name type="scientific">Leptospira gomenensis</name>
    <dbReference type="NCBI Taxonomy" id="2484974"/>
    <lineage>
        <taxon>Bacteria</taxon>
        <taxon>Pseudomonadati</taxon>
        <taxon>Spirochaetota</taxon>
        <taxon>Spirochaetia</taxon>
        <taxon>Leptospirales</taxon>
        <taxon>Leptospiraceae</taxon>
        <taxon>Leptospira</taxon>
    </lineage>
</organism>
<evidence type="ECO:0000313" key="2">
    <source>
        <dbReference type="Proteomes" id="UP000298277"/>
    </source>
</evidence>
<keyword evidence="2" id="KW-1185">Reference proteome</keyword>
<evidence type="ECO:0000313" key="1">
    <source>
        <dbReference type="EMBL" id="TGK38509.1"/>
    </source>
</evidence>
<protein>
    <submittedName>
        <fullName evidence="1">Uncharacterized protein</fullName>
    </submittedName>
</protein>
<gene>
    <name evidence="1" type="ORF">EHQ17_01935</name>
</gene>
<name>A0A5F1YIQ9_9LEPT</name>
<dbReference type="EMBL" id="RQFA01000010">
    <property type="protein sequence ID" value="TGK38509.1"/>
    <property type="molecule type" value="Genomic_DNA"/>
</dbReference>
<accession>A0A5F1YIQ9</accession>
<dbReference type="AlphaFoldDB" id="A0A5F1YIQ9"/>
<comment type="caution">
    <text evidence="1">The sequence shown here is derived from an EMBL/GenBank/DDBJ whole genome shotgun (WGS) entry which is preliminary data.</text>
</comment>
<sequence length="129" mass="14803">MASHKPKGRLISVQGFSLKTDDYEEYQITKDAYFRSKPIVDKGNVIRFDSLVNVDCINLLGVNLPSEDYVRIPKNSPISLIGHLTEKEIISNQESYWYYVKLYPPCPGGYPTKSVEGWIFGSLIEKRRK</sequence>
<reference evidence="1" key="1">
    <citation type="journal article" date="2019" name="PLoS Negl. Trop. Dis.">
        <title>Revisiting the worldwide diversity of Leptospira species in the environment.</title>
        <authorList>
            <person name="Vincent A.T."/>
            <person name="Schiettekatte O."/>
            <person name="Bourhy P."/>
            <person name="Veyrier F.J."/>
            <person name="Picardeau M."/>
        </authorList>
    </citation>
    <scope>NUCLEOTIDE SEQUENCE [LARGE SCALE GENOMIC DNA]</scope>
    <source>
        <strain evidence="1">201800299</strain>
    </source>
</reference>
<dbReference type="Proteomes" id="UP000298277">
    <property type="component" value="Unassembled WGS sequence"/>
</dbReference>
<proteinExistence type="predicted"/>